<evidence type="ECO:0000313" key="2">
    <source>
        <dbReference type="Proteomes" id="UP001165064"/>
    </source>
</evidence>
<protein>
    <submittedName>
        <fullName evidence="1">Unnamed protein product</fullName>
    </submittedName>
</protein>
<sequence>MYVTDNLMKYERTKFGNTTKVVSSPLENFEIDEFNKKRKEIYKRMLIKEGLEFETGDAEPEESDDEDYYRGSFSRPKVRQLPSNIPIDGLVYVRHVTGLVRTKEGAYVKTYSKAITAYPMQMIVEDVINKDKRFKERPPIPIEDEFPKGSNVVLLTGSMYGSSATVLGHDNNKLKLSVLYCSTPEPTAGTERAKLESETFRYRQANEVARLLGISGFLLSRITSSFQIEGPDGKRYDIGLQMKYEGRKQKVLGYTKKVYRWEYSDLAIHLIKEYMSSFPDMFNNMVKLHGTGVPSASLLFGDMDTRALMGNIKEVRAFIKQKVLTFKTVSLHSDQLTKSGVAVVEQEAIKFNSAPLTITKKNIRNIPREAVLDPTEHNPVLSRQNFSLGDRVIYVFDSGNVSLYAKGTVVGIVAMEAKTQLQVVFDQPIMTGNRFDGRLTTQRGLTVDSTSLLNLTSKQFVYRKQPLSQKAIEQKKKALQAQKKHEKEVEKETKAAKKELLHKVKAAARIEPTAKKPEDAKSSESKKPDSESTSDNTTPSSSEQPPVHASGAQSIFNSAVNDIFANGGQQQQAQPQQLPVAPQGLPQG</sequence>
<name>A0ACB5TKL8_AMBMO</name>
<reference evidence="1" key="1">
    <citation type="submission" date="2023-04" db="EMBL/GenBank/DDBJ databases">
        <title>Ambrosiozyma monospora NBRC 10751.</title>
        <authorList>
            <person name="Ichikawa N."/>
            <person name="Sato H."/>
            <person name="Tonouchi N."/>
        </authorList>
    </citation>
    <scope>NUCLEOTIDE SEQUENCE</scope>
    <source>
        <strain evidence="1">NBRC 10751</strain>
    </source>
</reference>
<dbReference type="EMBL" id="BSXS01007875">
    <property type="protein sequence ID" value="GME90621.1"/>
    <property type="molecule type" value="Genomic_DNA"/>
</dbReference>
<comment type="caution">
    <text evidence="1">The sequence shown here is derived from an EMBL/GenBank/DDBJ whole genome shotgun (WGS) entry which is preliminary data.</text>
</comment>
<proteinExistence type="predicted"/>
<evidence type="ECO:0000313" key="1">
    <source>
        <dbReference type="EMBL" id="GME90621.1"/>
    </source>
</evidence>
<accession>A0ACB5TKL8</accession>
<gene>
    <name evidence="1" type="ORF">Amon02_000874400</name>
</gene>
<keyword evidence="2" id="KW-1185">Reference proteome</keyword>
<dbReference type="Proteomes" id="UP001165064">
    <property type="component" value="Unassembled WGS sequence"/>
</dbReference>
<organism evidence="1 2">
    <name type="scientific">Ambrosiozyma monospora</name>
    <name type="common">Yeast</name>
    <name type="synonym">Endomycopsis monosporus</name>
    <dbReference type="NCBI Taxonomy" id="43982"/>
    <lineage>
        <taxon>Eukaryota</taxon>
        <taxon>Fungi</taxon>
        <taxon>Dikarya</taxon>
        <taxon>Ascomycota</taxon>
        <taxon>Saccharomycotina</taxon>
        <taxon>Pichiomycetes</taxon>
        <taxon>Pichiales</taxon>
        <taxon>Pichiaceae</taxon>
        <taxon>Ambrosiozyma</taxon>
    </lineage>
</organism>